<evidence type="ECO:0000256" key="5">
    <source>
        <dbReference type="ARBA" id="ARBA00022771"/>
    </source>
</evidence>
<keyword evidence="10" id="KW-1185">Reference proteome</keyword>
<feature type="domain" description="RING-type" evidence="8">
    <location>
        <begin position="231"/>
        <end position="453"/>
    </location>
</feature>
<accession>A0ABR0S753</accession>
<organism evidence="9 10">
    <name type="scientific">Cladobotryum mycophilum</name>
    <dbReference type="NCBI Taxonomy" id="491253"/>
    <lineage>
        <taxon>Eukaryota</taxon>
        <taxon>Fungi</taxon>
        <taxon>Dikarya</taxon>
        <taxon>Ascomycota</taxon>
        <taxon>Pezizomycotina</taxon>
        <taxon>Sordariomycetes</taxon>
        <taxon>Hypocreomycetidae</taxon>
        <taxon>Hypocreales</taxon>
        <taxon>Hypocreaceae</taxon>
        <taxon>Cladobotryum</taxon>
    </lineage>
</organism>
<evidence type="ECO:0000313" key="9">
    <source>
        <dbReference type="EMBL" id="KAK5987997.1"/>
    </source>
</evidence>
<dbReference type="Pfam" id="PF26200">
    <property type="entry name" value="Rcat_RNF216"/>
    <property type="match status" value="1"/>
</dbReference>
<reference evidence="9 10" key="1">
    <citation type="submission" date="2024-01" db="EMBL/GenBank/DDBJ databases">
        <title>Complete genome of Cladobotryum mycophilum ATHUM6906.</title>
        <authorList>
            <person name="Christinaki A.C."/>
            <person name="Myridakis A.I."/>
            <person name="Kouvelis V.N."/>
        </authorList>
    </citation>
    <scope>NUCLEOTIDE SEQUENCE [LARGE SCALE GENOMIC DNA]</scope>
    <source>
        <strain evidence="9 10">ATHUM6906</strain>
    </source>
</reference>
<dbReference type="SUPFAM" id="SSF57850">
    <property type="entry name" value="RING/U-box"/>
    <property type="match status" value="1"/>
</dbReference>
<keyword evidence="3" id="KW-0479">Metal-binding</keyword>
<dbReference type="InterPro" id="IPR047546">
    <property type="entry name" value="Rcat_RBR_RNF216"/>
</dbReference>
<dbReference type="CDD" id="cd20339">
    <property type="entry name" value="BRcat_RBR_RNF216"/>
    <property type="match status" value="1"/>
</dbReference>
<evidence type="ECO:0000313" key="10">
    <source>
        <dbReference type="Proteomes" id="UP001338125"/>
    </source>
</evidence>
<protein>
    <submittedName>
        <fullName evidence="9">E3 ubiquitin-protein ligase-like protein</fullName>
    </submittedName>
</protein>
<dbReference type="CDD" id="cd16630">
    <property type="entry name" value="RING-HC_RBR_RNF216"/>
    <property type="match status" value="1"/>
</dbReference>
<dbReference type="CDD" id="cd20353">
    <property type="entry name" value="Rcat_RBR_RNF216"/>
    <property type="match status" value="1"/>
</dbReference>
<dbReference type="PANTHER" id="PTHR22770">
    <property type="entry name" value="UBIQUITIN CONJUGATING ENZYME 7 INTERACTING PROTEIN-RELATED"/>
    <property type="match status" value="1"/>
</dbReference>
<evidence type="ECO:0000256" key="1">
    <source>
        <dbReference type="ARBA" id="ARBA00004906"/>
    </source>
</evidence>
<name>A0ABR0S753_9HYPO</name>
<dbReference type="Proteomes" id="UP001338125">
    <property type="component" value="Unassembled WGS sequence"/>
</dbReference>
<keyword evidence="4" id="KW-0677">Repeat</keyword>
<dbReference type="InterPro" id="IPR047544">
    <property type="entry name" value="RING-HC_RBR_RNF216"/>
</dbReference>
<dbReference type="EMBL" id="JAVFKD010000016">
    <property type="protein sequence ID" value="KAK5987997.1"/>
    <property type="molecule type" value="Genomic_DNA"/>
</dbReference>
<keyword evidence="7" id="KW-0862">Zinc</keyword>
<evidence type="ECO:0000256" key="7">
    <source>
        <dbReference type="ARBA" id="ARBA00022833"/>
    </source>
</evidence>
<dbReference type="Gene3D" id="1.20.120.1750">
    <property type="match status" value="1"/>
</dbReference>
<keyword evidence="5" id="KW-0863">Zinc-finger</keyword>
<keyword evidence="6" id="KW-0833">Ubl conjugation pathway</keyword>
<evidence type="ECO:0000256" key="3">
    <source>
        <dbReference type="ARBA" id="ARBA00022723"/>
    </source>
</evidence>
<evidence type="ECO:0000256" key="2">
    <source>
        <dbReference type="ARBA" id="ARBA00022679"/>
    </source>
</evidence>
<evidence type="ECO:0000256" key="4">
    <source>
        <dbReference type="ARBA" id="ARBA00022737"/>
    </source>
</evidence>
<keyword evidence="2" id="KW-0808">Transferase</keyword>
<sequence>MSVNDPLLVESEDEEEYCIRNVTSVFPDICPDYLRNLASKHGFDAPTVISIIVDQEEDRKPYPRRVKNNALKRKRDDGKVPEAEALRIQSKYDNPERRAKPVSSAQAQEVELILKKDFYFIPAKVTKNKMTESKQLLLPAYLALFQIACEEDLGVSKWMPLHMKNQICRQRAAGNSERYEANNPDPTGDNLAEELMWARSICIAKLDKCLAEKAQEQAENRNYEKAKLRGEIAECECCFLEFALNRLVHCNGETTHLFCTHCTRRHAETQIGLSKYEVQCLSMDQCSAGFSPDERCKFLDDNLTAALDRIEKEDVLRLANLEDLSCCPFCPYAAICPPVEVDKEFRCLNPECEIVSCRLCKAKTHVPQSCEEFEMEKGYTARRKIEEAMSAALIRRCNKCSTPFIKEFGCNKMTCTRQGCSNIQCYVCSKSCTYDHFDDVSRGGKIGNCPLFDKVENRHQAEVKEAELQTRAQVIKENPHLDPGVLEFKIVEPVAPAKKISRRAPKGQYRRRAGIHGRMPVPRLREAAAPLNPAPQNEAIQDPNPQRRPFLPFLQRVLADDPPLPQPVGAPNGVLGSPALPNMDPALPQMNHDMGQDMNPNMDENMIDFPHSAQTYGTTITMTHVSREEIEQRMAPLARIIARRRDEERNVEQQMRQRNDEIMARRAERGGAVMEEVARARTRAETARIQMLNHRLSMNMQAAAVQPAYAPAANQQRVLRSMGLNVPQYPAGAANQQ</sequence>
<dbReference type="InterPro" id="IPR047545">
    <property type="entry name" value="BRcat_RBR_RNF216"/>
</dbReference>
<gene>
    <name evidence="9" type="ORF">PT974_12133</name>
</gene>
<dbReference type="PANTHER" id="PTHR22770:SF47">
    <property type="entry name" value="E3 UBIQUITIN-PROTEIN LIGASE RNF216"/>
    <property type="match status" value="1"/>
</dbReference>
<dbReference type="InterPro" id="IPR051628">
    <property type="entry name" value="LUBAC_E3_Ligases"/>
</dbReference>
<dbReference type="PROSITE" id="PS51873">
    <property type="entry name" value="TRIAD"/>
    <property type="match status" value="1"/>
</dbReference>
<comment type="caution">
    <text evidence="9">The sequence shown here is derived from an EMBL/GenBank/DDBJ whole genome shotgun (WGS) entry which is preliminary data.</text>
</comment>
<evidence type="ECO:0000259" key="8">
    <source>
        <dbReference type="PROSITE" id="PS51873"/>
    </source>
</evidence>
<comment type="pathway">
    <text evidence="1">Protein modification; protein ubiquitination.</text>
</comment>
<evidence type="ECO:0000256" key="6">
    <source>
        <dbReference type="ARBA" id="ARBA00022786"/>
    </source>
</evidence>
<proteinExistence type="predicted"/>
<dbReference type="InterPro" id="IPR044066">
    <property type="entry name" value="TRIAD_supradom"/>
</dbReference>